<dbReference type="InterPro" id="IPR051043">
    <property type="entry name" value="Sulfatase_Mod_Factor_Kinase"/>
</dbReference>
<gene>
    <name evidence="4" type="ORF">ACFOWM_11380</name>
</gene>
<protein>
    <submittedName>
        <fullName evidence="4">SUMF1/EgtB/PvdO family nonheme iron enzyme</fullName>
    </submittedName>
</protein>
<dbReference type="Gene3D" id="3.90.1580.10">
    <property type="entry name" value="paralog of FGE (formylglycine-generating enzyme)"/>
    <property type="match status" value="1"/>
</dbReference>
<dbReference type="Pfam" id="PF03781">
    <property type="entry name" value="FGE-sulfatase"/>
    <property type="match status" value="1"/>
</dbReference>
<feature type="compositionally biased region" description="Polar residues" evidence="1">
    <location>
        <begin position="292"/>
        <end position="303"/>
    </location>
</feature>
<dbReference type="RefSeq" id="WP_379710110.1">
    <property type="nucleotide sequence ID" value="NZ_JBHSCZ010000002.1"/>
</dbReference>
<dbReference type="PANTHER" id="PTHR23150:SF19">
    <property type="entry name" value="FORMYLGLYCINE-GENERATING ENZYME"/>
    <property type="match status" value="1"/>
</dbReference>
<dbReference type="PROSITE" id="PS51257">
    <property type="entry name" value="PROKAR_LIPOPROTEIN"/>
    <property type="match status" value="1"/>
</dbReference>
<dbReference type="EMBL" id="JBHSCZ010000002">
    <property type="protein sequence ID" value="MFC4263485.1"/>
    <property type="molecule type" value="Genomic_DNA"/>
</dbReference>
<dbReference type="PANTHER" id="PTHR23150">
    <property type="entry name" value="SULFATASE MODIFYING FACTOR 1, 2"/>
    <property type="match status" value="1"/>
</dbReference>
<name>A0ABV8QV22_9BACT</name>
<evidence type="ECO:0000313" key="4">
    <source>
        <dbReference type="EMBL" id="MFC4263485.1"/>
    </source>
</evidence>
<comment type="caution">
    <text evidence="4">The sequence shown here is derived from an EMBL/GenBank/DDBJ whole genome shotgun (WGS) entry which is preliminary data.</text>
</comment>
<feature type="region of interest" description="Disordered" evidence="1">
    <location>
        <begin position="274"/>
        <end position="306"/>
    </location>
</feature>
<evidence type="ECO:0000259" key="3">
    <source>
        <dbReference type="Pfam" id="PF03781"/>
    </source>
</evidence>
<dbReference type="InterPro" id="IPR016187">
    <property type="entry name" value="CTDL_fold"/>
</dbReference>
<dbReference type="SUPFAM" id="SSF56436">
    <property type="entry name" value="C-type lectin-like"/>
    <property type="match status" value="1"/>
</dbReference>
<feature type="domain" description="Sulfatase-modifying factor enzyme-like" evidence="3">
    <location>
        <begin position="63"/>
        <end position="378"/>
    </location>
</feature>
<evidence type="ECO:0000256" key="2">
    <source>
        <dbReference type="SAM" id="SignalP"/>
    </source>
</evidence>
<keyword evidence="2" id="KW-0732">Signal</keyword>
<evidence type="ECO:0000256" key="1">
    <source>
        <dbReference type="SAM" id="MobiDB-lite"/>
    </source>
</evidence>
<dbReference type="Proteomes" id="UP001595907">
    <property type="component" value="Unassembled WGS sequence"/>
</dbReference>
<feature type="region of interest" description="Disordered" evidence="1">
    <location>
        <begin position="499"/>
        <end position="522"/>
    </location>
</feature>
<keyword evidence="5" id="KW-1185">Reference proteome</keyword>
<accession>A0ABV8QV22</accession>
<sequence length="522" mass="59375">MLKTFSGKYFILVAVAALSFGACKNGSIFSKKKGKSSATGWNYDDKNMGNFHVAKVKYPKAGPGLVFVQGGSFVMGAKDEDVMGDWNNVPRRVTVPSFFIDETEVANVHYREYLYWLENTFSNDSNIINKALPDTLVWREELAYNEPYVEYYFRYPSYNYYPVVGVTWQQAHDFCIWRTDRVNELNLIKKGYLKKDAAKKEMKGGGSDGSFNTEAYLINPELVQMAKSKPKKTDLKDINGKPRANVRMEDGILNMGDRLPTEAEWEYAAYGLLDQNPNPRKKEKQSGEENRTNQQVYSWSKNPNGLRDNRRGSWQGKFLANFKRGSGDNMGIAGGLNDRAAITGPVKSFYPNAFGLYNMSGNVSEWVGDVYRPMTSLDAQDFNYFRGNKFQKLYKNASGEYERDSLGRLKKTEISDEEVKNRANYQKNNVINYQDGDSSSQVYYGYGITSLINDESRVIKGGSWNDRAYWLSPGSRRYMQETQAASTVGFRCAQTYLGPPEGPGFKDANNFPSRKQNSRKKR</sequence>
<dbReference type="InterPro" id="IPR042095">
    <property type="entry name" value="SUMF_sf"/>
</dbReference>
<feature type="chain" id="PRO_5046084903" evidence="2">
    <location>
        <begin position="25"/>
        <end position="522"/>
    </location>
</feature>
<organism evidence="4 5">
    <name type="scientific">Ferruginibacter yonginensis</name>
    <dbReference type="NCBI Taxonomy" id="1310416"/>
    <lineage>
        <taxon>Bacteria</taxon>
        <taxon>Pseudomonadati</taxon>
        <taxon>Bacteroidota</taxon>
        <taxon>Chitinophagia</taxon>
        <taxon>Chitinophagales</taxon>
        <taxon>Chitinophagaceae</taxon>
        <taxon>Ferruginibacter</taxon>
    </lineage>
</organism>
<reference evidence="5" key="1">
    <citation type="journal article" date="2019" name="Int. J. Syst. Evol. Microbiol.">
        <title>The Global Catalogue of Microorganisms (GCM) 10K type strain sequencing project: providing services to taxonomists for standard genome sequencing and annotation.</title>
        <authorList>
            <consortium name="The Broad Institute Genomics Platform"/>
            <consortium name="The Broad Institute Genome Sequencing Center for Infectious Disease"/>
            <person name="Wu L."/>
            <person name="Ma J."/>
        </authorList>
    </citation>
    <scope>NUCLEOTIDE SEQUENCE [LARGE SCALE GENOMIC DNA]</scope>
    <source>
        <strain evidence="5">CECT 8289</strain>
    </source>
</reference>
<dbReference type="InterPro" id="IPR005532">
    <property type="entry name" value="SUMF_dom"/>
</dbReference>
<proteinExistence type="predicted"/>
<feature type="signal peptide" evidence="2">
    <location>
        <begin position="1"/>
        <end position="24"/>
    </location>
</feature>
<evidence type="ECO:0000313" key="5">
    <source>
        <dbReference type="Proteomes" id="UP001595907"/>
    </source>
</evidence>